<comment type="caution">
    <text evidence="3">The sequence shown here is derived from an EMBL/GenBank/DDBJ whole genome shotgun (WGS) entry which is preliminary data.</text>
</comment>
<dbReference type="AlphaFoldDB" id="A0A2A9PMQ1"/>
<dbReference type="InterPro" id="IPR029058">
    <property type="entry name" value="AB_hydrolase_fold"/>
</dbReference>
<feature type="chain" id="PRO_5013437920" description="Lipase" evidence="2">
    <location>
        <begin position="20"/>
        <end position="453"/>
    </location>
</feature>
<dbReference type="OrthoDB" id="2373480at2759"/>
<comment type="similarity">
    <text evidence="2">Belongs to the AB hydrolase superfamily. Lipase family.</text>
</comment>
<evidence type="ECO:0008006" key="5">
    <source>
        <dbReference type="Google" id="ProtNLM"/>
    </source>
</evidence>
<dbReference type="Gene3D" id="3.40.50.1820">
    <property type="entry name" value="alpha/beta hydrolase"/>
    <property type="match status" value="1"/>
</dbReference>
<accession>A0A2A9PMQ1</accession>
<feature type="signal peptide" evidence="2">
    <location>
        <begin position="1"/>
        <end position="19"/>
    </location>
</feature>
<dbReference type="Proteomes" id="UP000037136">
    <property type="component" value="Unassembled WGS sequence"/>
</dbReference>
<sequence length="453" mass="48563">MARLARLCAVSIVVAAASALRPAPEQNKSTVAPPSRDPFYETPDWAHTVKPGTILKQRNLPSGLAAFGQSFDKHFQYTQQILYRTTGEDGSASATILTVLVPHNADYSKVVSLQVAEDTASIDCAPSFGFLAASADYPALDAPTVKVHLLLAQAAFSRGWIVVIPDTAGPKAVYPTGTSAAYAVLDGLRAAFHSAPMTNISSNASVGLWGYSGGGSETLDAVRVLPSYAPELHITGAAIGGISPFYTDLADAIAVLNKGPAANLIPVALLGGTAYRPDLREALEKALKPEFRKHFFSALHQCHDANKKTFYNDDILSMFTDPQSAISIFSNASMSPQALSTDMAPKTTPIYWYQLEEDHLVDSSKIIQLVKKWCAAGSHIDFQLETYSGLKHAGYGLVGAPSAVRWLAGAFEGRAERGGCSNKTVSTPQIEPHYSNMFPKQLQANMKLFVSRV</sequence>
<dbReference type="Gene3D" id="1.10.260.130">
    <property type="match status" value="1"/>
</dbReference>
<dbReference type="PANTHER" id="PTHR34853">
    <property type="match status" value="1"/>
</dbReference>
<dbReference type="PIRSF" id="PIRSF029171">
    <property type="entry name" value="Esterase_LipA"/>
    <property type="match status" value="1"/>
</dbReference>
<dbReference type="EMBL" id="LAZP02000039">
    <property type="protein sequence ID" value="PFH62150.1"/>
    <property type="molecule type" value="Genomic_DNA"/>
</dbReference>
<dbReference type="SUPFAM" id="SSF53474">
    <property type="entry name" value="alpha/beta-Hydrolases"/>
    <property type="match status" value="1"/>
</dbReference>
<keyword evidence="2" id="KW-0732">Signal</keyword>
<evidence type="ECO:0000256" key="2">
    <source>
        <dbReference type="PIRNR" id="PIRNR029171"/>
    </source>
</evidence>
<keyword evidence="1" id="KW-0378">Hydrolase</keyword>
<dbReference type="GO" id="GO:0004806">
    <property type="term" value="F:triacylglycerol lipase activity"/>
    <property type="evidence" value="ECO:0007669"/>
    <property type="project" value="UniProtKB-UniRule"/>
</dbReference>
<dbReference type="STRING" id="268505.A0A2A9PMQ1"/>
<keyword evidence="4" id="KW-1185">Reference proteome</keyword>
<dbReference type="PANTHER" id="PTHR34853:SF5">
    <property type="entry name" value="LIP-DOMAIN-CONTAINING PROTEIN-RELATED"/>
    <property type="match status" value="1"/>
</dbReference>
<name>A0A2A9PMQ1_OPHUN</name>
<protein>
    <recommendedName>
        <fullName evidence="5">Lipase</fullName>
    </recommendedName>
</protein>
<dbReference type="Pfam" id="PF03583">
    <property type="entry name" value="LIP"/>
    <property type="match status" value="1"/>
</dbReference>
<evidence type="ECO:0000313" key="3">
    <source>
        <dbReference type="EMBL" id="PFH62150.1"/>
    </source>
</evidence>
<dbReference type="GO" id="GO:0016042">
    <property type="term" value="P:lipid catabolic process"/>
    <property type="evidence" value="ECO:0007669"/>
    <property type="project" value="UniProtKB-UniRule"/>
</dbReference>
<gene>
    <name evidence="3" type="ORF">XA68_14819</name>
</gene>
<reference evidence="3 4" key="1">
    <citation type="journal article" date="2015" name="BMC Genomics">
        <title>Gene expression during zombie ant biting behavior reflects the complexity underlying fungal parasitic behavioral manipulation.</title>
        <authorList>
            <person name="de Bekker C."/>
            <person name="Ohm R.A."/>
            <person name="Loreto R.G."/>
            <person name="Sebastian A."/>
            <person name="Albert I."/>
            <person name="Merrow M."/>
            <person name="Brachmann A."/>
            <person name="Hughes D.P."/>
        </authorList>
    </citation>
    <scope>NUCLEOTIDE SEQUENCE [LARGE SCALE GENOMIC DNA]</scope>
    <source>
        <strain evidence="3 4">SC16a</strain>
    </source>
</reference>
<reference evidence="3 4" key="2">
    <citation type="journal article" date="2017" name="Sci. Rep.">
        <title>Ant-infecting Ophiocordyceps genomes reveal a high diversity of potential behavioral manipulation genes and a possible major role for enterotoxins.</title>
        <authorList>
            <person name="de Bekker C."/>
            <person name="Ohm R.A."/>
            <person name="Evans H.C."/>
            <person name="Brachmann A."/>
            <person name="Hughes D.P."/>
        </authorList>
    </citation>
    <scope>NUCLEOTIDE SEQUENCE [LARGE SCALE GENOMIC DNA]</scope>
    <source>
        <strain evidence="3 4">SC16a</strain>
    </source>
</reference>
<evidence type="ECO:0000256" key="1">
    <source>
        <dbReference type="ARBA" id="ARBA00022801"/>
    </source>
</evidence>
<organism evidence="3 4">
    <name type="scientific">Ophiocordyceps unilateralis</name>
    <name type="common">Zombie-ant fungus</name>
    <name type="synonym">Torrubia unilateralis</name>
    <dbReference type="NCBI Taxonomy" id="268505"/>
    <lineage>
        <taxon>Eukaryota</taxon>
        <taxon>Fungi</taxon>
        <taxon>Dikarya</taxon>
        <taxon>Ascomycota</taxon>
        <taxon>Pezizomycotina</taxon>
        <taxon>Sordariomycetes</taxon>
        <taxon>Hypocreomycetidae</taxon>
        <taxon>Hypocreales</taxon>
        <taxon>Ophiocordycipitaceae</taxon>
        <taxon>Ophiocordyceps</taxon>
    </lineage>
</organism>
<proteinExistence type="inferred from homology"/>
<dbReference type="InterPro" id="IPR005152">
    <property type="entry name" value="Lipase_secreted"/>
</dbReference>
<evidence type="ECO:0000313" key="4">
    <source>
        <dbReference type="Proteomes" id="UP000037136"/>
    </source>
</evidence>